<dbReference type="RefSeq" id="WP_100888506.1">
    <property type="nucleotide sequence ID" value="NZ_BAABKV010000001.1"/>
</dbReference>
<keyword evidence="3" id="KW-1185">Reference proteome</keyword>
<comment type="caution">
    <text evidence="2">The sequence shown here is derived from an EMBL/GenBank/DDBJ whole genome shotgun (WGS) entry which is preliminary data.</text>
</comment>
<sequence>MSPRRNRDKSAAEREDGPVAPFGGSLRRTESYRGEEWVVQTVAGSPGRFYRCPGCDQEIPPGTGHVVAWPDHSSGVEDRRHWHRACWGARERRGAGILRGRGAPKY</sequence>
<organism evidence="2 3">
    <name type="scientific">Kitasatospora paranensis</name>
    <dbReference type="NCBI Taxonomy" id="258053"/>
    <lineage>
        <taxon>Bacteria</taxon>
        <taxon>Bacillati</taxon>
        <taxon>Actinomycetota</taxon>
        <taxon>Actinomycetes</taxon>
        <taxon>Kitasatosporales</taxon>
        <taxon>Streptomycetaceae</taxon>
        <taxon>Kitasatospora</taxon>
    </lineage>
</organism>
<protein>
    <submittedName>
        <fullName evidence="2">ATP/GTP-binding protein</fullName>
    </submittedName>
</protein>
<dbReference type="Proteomes" id="UP001596435">
    <property type="component" value="Unassembled WGS sequence"/>
</dbReference>
<evidence type="ECO:0000256" key="1">
    <source>
        <dbReference type="SAM" id="MobiDB-lite"/>
    </source>
</evidence>
<evidence type="ECO:0000313" key="2">
    <source>
        <dbReference type="EMBL" id="MFC7183407.1"/>
    </source>
</evidence>
<reference evidence="3" key="1">
    <citation type="journal article" date="2019" name="Int. J. Syst. Evol. Microbiol.">
        <title>The Global Catalogue of Microorganisms (GCM) 10K type strain sequencing project: providing services to taxonomists for standard genome sequencing and annotation.</title>
        <authorList>
            <consortium name="The Broad Institute Genomics Platform"/>
            <consortium name="The Broad Institute Genome Sequencing Center for Infectious Disease"/>
            <person name="Wu L."/>
            <person name="Ma J."/>
        </authorList>
    </citation>
    <scope>NUCLEOTIDE SEQUENCE [LARGE SCALE GENOMIC DNA]</scope>
    <source>
        <strain evidence="3">CGMCC 1.12859</strain>
    </source>
</reference>
<proteinExistence type="predicted"/>
<evidence type="ECO:0000313" key="3">
    <source>
        <dbReference type="Proteomes" id="UP001596435"/>
    </source>
</evidence>
<dbReference type="EMBL" id="JBHTAJ010000067">
    <property type="protein sequence ID" value="MFC7183407.1"/>
    <property type="molecule type" value="Genomic_DNA"/>
</dbReference>
<accession>A0ABW2G5B9</accession>
<name>A0ABW2G5B9_9ACTN</name>
<feature type="region of interest" description="Disordered" evidence="1">
    <location>
        <begin position="1"/>
        <end position="26"/>
    </location>
</feature>
<gene>
    <name evidence="2" type="ORF">ACFQMG_28055</name>
</gene>
<feature type="compositionally biased region" description="Basic and acidic residues" evidence="1">
    <location>
        <begin position="8"/>
        <end position="17"/>
    </location>
</feature>